<dbReference type="Gene3D" id="1.25.40.10">
    <property type="entry name" value="Tetratricopeptide repeat domain"/>
    <property type="match status" value="1"/>
</dbReference>
<dbReference type="SUPFAM" id="SSF48452">
    <property type="entry name" value="TPR-like"/>
    <property type="match status" value="1"/>
</dbReference>
<dbReference type="Proteomes" id="UP000630660">
    <property type="component" value="Unassembled WGS sequence"/>
</dbReference>
<evidence type="ECO:0000313" key="3">
    <source>
        <dbReference type="Proteomes" id="UP000630660"/>
    </source>
</evidence>
<dbReference type="InterPro" id="IPR011990">
    <property type="entry name" value="TPR-like_helical_dom_sf"/>
</dbReference>
<feature type="chain" id="PRO_5038658535" evidence="1">
    <location>
        <begin position="20"/>
        <end position="241"/>
    </location>
</feature>
<dbReference type="EMBL" id="WJKJ01000096">
    <property type="protein sequence ID" value="MBD3364170.1"/>
    <property type="molecule type" value="Genomic_DNA"/>
</dbReference>
<evidence type="ECO:0000313" key="2">
    <source>
        <dbReference type="EMBL" id="MBD3364170.1"/>
    </source>
</evidence>
<keyword evidence="1" id="KW-0732">Signal</keyword>
<feature type="signal peptide" evidence="1">
    <location>
        <begin position="1"/>
        <end position="19"/>
    </location>
</feature>
<organism evidence="2 3">
    <name type="scientific">candidate division WOR-3 bacterium</name>
    <dbReference type="NCBI Taxonomy" id="2052148"/>
    <lineage>
        <taxon>Bacteria</taxon>
        <taxon>Bacteria division WOR-3</taxon>
    </lineage>
</organism>
<reference evidence="2" key="1">
    <citation type="submission" date="2019-11" db="EMBL/GenBank/DDBJ databases">
        <title>Microbial mats filling the niche in hypersaline microbial mats.</title>
        <authorList>
            <person name="Wong H.L."/>
            <person name="Macleod F.I."/>
            <person name="White R.A. III"/>
            <person name="Burns B.P."/>
        </authorList>
    </citation>
    <scope>NUCLEOTIDE SEQUENCE</scope>
    <source>
        <strain evidence="2">Bin_327</strain>
    </source>
</reference>
<sequence>MKKALIAALLCITVISALDSRLTQSDNYYYNRHKDASYGMKALYLCNEVLEENPNDANALWRTARLYCLLGDDESAKEKKLFYYQKAEDNAEDAKAHGPGIPESHFWYGVALGRIGQTKGVLNSLNLAGPVKKAFEKALTLNSKFTPAMDGLGVWYMEVPGIAGGSLEKSEEYFKNGLAIESNYTLLRVDLAKLYIKQKKYSDARTQLNKVLSTTNPKHAADYVLEDKPDAQRLLAEIEGK</sequence>
<name>A0A9D5QDL3_UNCW3</name>
<proteinExistence type="predicted"/>
<gene>
    <name evidence="2" type="ORF">GF359_03040</name>
</gene>
<dbReference type="Pfam" id="PF14559">
    <property type="entry name" value="TPR_19"/>
    <property type="match status" value="1"/>
</dbReference>
<evidence type="ECO:0000256" key="1">
    <source>
        <dbReference type="SAM" id="SignalP"/>
    </source>
</evidence>
<comment type="caution">
    <text evidence="2">The sequence shown here is derived from an EMBL/GenBank/DDBJ whole genome shotgun (WGS) entry which is preliminary data.</text>
</comment>
<accession>A0A9D5QDL3</accession>
<protein>
    <submittedName>
        <fullName evidence="2">Tetratricopeptide repeat protein</fullName>
    </submittedName>
</protein>
<dbReference type="AlphaFoldDB" id="A0A9D5QDL3"/>